<dbReference type="Gene3D" id="3.40.50.300">
    <property type="entry name" value="P-loop containing nucleotide triphosphate hydrolases"/>
    <property type="match status" value="1"/>
</dbReference>
<evidence type="ECO:0000259" key="12">
    <source>
        <dbReference type="PROSITE" id="PS50234"/>
    </source>
</evidence>
<comment type="similarity">
    <text evidence="2 10">Belongs to the Mg-chelatase subunits D/I family.</text>
</comment>
<keyword evidence="6 10" id="KW-0067">ATP-binding</keyword>
<dbReference type="EC" id="6.6.1.1" evidence="10"/>
<protein>
    <recommendedName>
        <fullName evidence="10">Mg-protoporphyrin IX chelatase</fullName>
        <ecNumber evidence="10">6.6.1.1</ecNumber>
    </recommendedName>
</protein>
<comment type="function">
    <text evidence="9 10">Involved in bacteriochlorophyll biosynthesis; introduces a magnesium ion into protoporphyrin IX to yield Mg-protoporphyrin IX.</text>
</comment>
<feature type="domain" description="VWFA" evidence="12">
    <location>
        <begin position="436"/>
        <end position="626"/>
    </location>
</feature>
<dbReference type="CDD" id="cd00009">
    <property type="entry name" value="AAA"/>
    <property type="match status" value="1"/>
</dbReference>
<evidence type="ECO:0000313" key="14">
    <source>
        <dbReference type="Proteomes" id="UP000677668"/>
    </source>
</evidence>
<dbReference type="Proteomes" id="UP000677668">
    <property type="component" value="Chromosome 1"/>
</dbReference>
<dbReference type="SUPFAM" id="SSF53300">
    <property type="entry name" value="vWA-like"/>
    <property type="match status" value="1"/>
</dbReference>
<feature type="compositionally biased region" description="Acidic residues" evidence="11">
    <location>
        <begin position="316"/>
        <end position="329"/>
    </location>
</feature>
<dbReference type="PANTHER" id="PTHR43473">
    <property type="entry name" value="MAGNESIUM-CHELATASE SUBUNIT CHLD, CHLOROPLASTIC"/>
    <property type="match status" value="1"/>
</dbReference>
<accession>A0ABX8AZU1</accession>
<dbReference type="SMART" id="SM00327">
    <property type="entry name" value="VWA"/>
    <property type="match status" value="1"/>
</dbReference>
<keyword evidence="7 10" id="KW-0149">Chlorophyll biosynthesis</keyword>
<dbReference type="SUPFAM" id="SSF52540">
    <property type="entry name" value="P-loop containing nucleoside triphosphate hydrolases"/>
    <property type="match status" value="1"/>
</dbReference>
<dbReference type="NCBIfam" id="TIGR02031">
    <property type="entry name" value="BchD-ChlD"/>
    <property type="match status" value="1"/>
</dbReference>
<dbReference type="InterPro" id="IPR041702">
    <property type="entry name" value="BchD/ChlD_VWA"/>
</dbReference>
<evidence type="ECO:0000256" key="10">
    <source>
        <dbReference type="RuleBase" id="RU362087"/>
    </source>
</evidence>
<dbReference type="InterPro" id="IPR002035">
    <property type="entry name" value="VWF_A"/>
</dbReference>
<name>A0ABX8AZU1_9BACT</name>
<keyword evidence="3 10" id="KW-0602">Photosynthesis</keyword>
<dbReference type="Gene3D" id="1.10.8.80">
    <property type="entry name" value="Magnesium chelatase subunit I, C-Terminal domain"/>
    <property type="match status" value="1"/>
</dbReference>
<evidence type="ECO:0000256" key="6">
    <source>
        <dbReference type="ARBA" id="ARBA00022840"/>
    </source>
</evidence>
<evidence type="ECO:0000256" key="4">
    <source>
        <dbReference type="ARBA" id="ARBA00022598"/>
    </source>
</evidence>
<dbReference type="Pfam" id="PF17863">
    <property type="entry name" value="AAA_lid_2"/>
    <property type="match status" value="1"/>
</dbReference>
<proteinExistence type="inferred from homology"/>
<sequence>MMSYAQTSPSLQLVTLPFVAVVGHAPVKRALLLLAIEPRLRGVAFAAPAGSAKSVLARGFAQIVPDVDGRRPPFVILPGNISEDRLFGGLDLEATLAGGRRRFAPGILAQAHGGYVFADNLNLLPTQVENALLTCLDEGCLRVEREGVSLTSPADFGLIAAFNPGDGPVRWHILDRLGLIVAASRQSDLETRQKVIETVAAFERDPEALQMLYAEETTLLRNLLTDARQRLPQVTLGDETLHWLCARAAALGTVGQRAEYFATLAARANAALEGRTTVNEDDCRTAEFFVLLPRATQRPESEPEPPPPPPPPPSESSEDEPEPPSPPEELEDLALVFDAEEAALDADFDFFAKKARLGRYGKRSERDNFQSGRHVRSVPGEPSRGRVAIEATLRQAAPHQPARRQKLLAKGQTPDRILLKKDDVRLKKLRQRTGALIVFIVDASGSMAANRMGQAKGAVVELLRQSYVNRDKVALIGCYGDESRVLLAPTQSVEAAKRQLETLPTGGATPLNDALRRAQALIEEVRRTGAYTEALVIVIGDGRGNIPARTPEPDGNLSRTDAIRRELEDMARVYAAGTIRLVVFDTQNRFVSRGEAKQLAELFGGRYIYLPRLSAAGITDAVKQELRRSS</sequence>
<keyword evidence="10" id="KW-0077">Bacteriochlorophyll biosynthesis</keyword>
<comment type="pathway">
    <text evidence="1 10">Porphyrin-containing compound metabolism; bacteriochlorophyll biosynthesis.</text>
</comment>
<feature type="region of interest" description="Disordered" evidence="11">
    <location>
        <begin position="361"/>
        <end position="384"/>
    </location>
</feature>
<gene>
    <name evidence="13" type="primary">bchD</name>
    <name evidence="13" type="ORF">J8C05_01865</name>
</gene>
<dbReference type="InterPro" id="IPR027417">
    <property type="entry name" value="P-loop_NTPase"/>
</dbReference>
<dbReference type="RefSeq" id="WP_211422531.1">
    <property type="nucleotide sequence ID" value="NZ_CP072642.1"/>
</dbReference>
<evidence type="ECO:0000256" key="5">
    <source>
        <dbReference type="ARBA" id="ARBA00022741"/>
    </source>
</evidence>
<feature type="region of interest" description="Disordered" evidence="11">
    <location>
        <begin position="295"/>
        <end position="329"/>
    </location>
</feature>
<dbReference type="GO" id="GO:0016851">
    <property type="term" value="F:magnesium chelatase activity"/>
    <property type="evidence" value="ECO:0007669"/>
    <property type="project" value="UniProtKB-EC"/>
</dbReference>
<evidence type="ECO:0000256" key="9">
    <source>
        <dbReference type="ARBA" id="ARBA00053551"/>
    </source>
</evidence>
<dbReference type="CDD" id="cd01451">
    <property type="entry name" value="vWA_Magnesium_chelatase"/>
    <property type="match status" value="1"/>
</dbReference>
<evidence type="ECO:0000256" key="7">
    <source>
        <dbReference type="ARBA" id="ARBA00023171"/>
    </source>
</evidence>
<reference evidence="13 14" key="1">
    <citation type="submission" date="2021-03" db="EMBL/GenBank/DDBJ databases">
        <title>Genomic and phenotypic characterization of Chloracidobacterium isolates provides evidence for multiple species.</title>
        <authorList>
            <person name="Saini M.K."/>
            <person name="Costas A.M.G."/>
            <person name="Tank M."/>
            <person name="Bryant D.A."/>
        </authorList>
    </citation>
    <scope>NUCLEOTIDE SEQUENCE [LARGE SCALE GENOMIC DNA]</scope>
    <source>
        <strain evidence="13 14">N</strain>
    </source>
</reference>
<dbReference type="InterPro" id="IPR041628">
    <property type="entry name" value="ChlI/MoxR_AAA_lid"/>
</dbReference>
<dbReference type="Pfam" id="PF13519">
    <property type="entry name" value="VWA_2"/>
    <property type="match status" value="1"/>
</dbReference>
<evidence type="ECO:0000256" key="8">
    <source>
        <dbReference type="ARBA" id="ARBA00048693"/>
    </source>
</evidence>
<dbReference type="InterPro" id="IPR036465">
    <property type="entry name" value="vWFA_dom_sf"/>
</dbReference>
<evidence type="ECO:0000256" key="2">
    <source>
        <dbReference type="ARBA" id="ARBA00005799"/>
    </source>
</evidence>
<dbReference type="Pfam" id="PF01078">
    <property type="entry name" value="Mg_chelatase"/>
    <property type="match status" value="1"/>
</dbReference>
<dbReference type="InterPro" id="IPR000523">
    <property type="entry name" value="Mg_chelatse_chII-like_cat_dom"/>
</dbReference>
<dbReference type="EMBL" id="CP072642">
    <property type="protein sequence ID" value="QUV94225.1"/>
    <property type="molecule type" value="Genomic_DNA"/>
</dbReference>
<organism evidence="13 14">
    <name type="scientific">Chloracidobacterium sp. N</name>
    <dbReference type="NCBI Taxonomy" id="2821540"/>
    <lineage>
        <taxon>Bacteria</taxon>
        <taxon>Pseudomonadati</taxon>
        <taxon>Acidobacteriota</taxon>
        <taxon>Terriglobia</taxon>
        <taxon>Terriglobales</taxon>
        <taxon>Acidobacteriaceae</taxon>
        <taxon>Chloracidobacterium</taxon>
        <taxon>Chloracidobacterium aggregatum</taxon>
    </lineage>
</organism>
<evidence type="ECO:0000256" key="1">
    <source>
        <dbReference type="ARBA" id="ARBA00004800"/>
    </source>
</evidence>
<dbReference type="InterPro" id="IPR011776">
    <property type="entry name" value="Mg_chelatase_ATPase-dsu"/>
</dbReference>
<evidence type="ECO:0000256" key="11">
    <source>
        <dbReference type="SAM" id="MobiDB-lite"/>
    </source>
</evidence>
<keyword evidence="5 10" id="KW-0547">Nucleotide-binding</keyword>
<feature type="compositionally biased region" description="Pro residues" evidence="11">
    <location>
        <begin position="304"/>
        <end position="314"/>
    </location>
</feature>
<comment type="catalytic activity">
    <reaction evidence="8 10">
        <text>protoporphyrin IX + Mg(2+) + ATP + H2O = Mg-protoporphyrin IX + ADP + phosphate + 3 H(+)</text>
        <dbReference type="Rhea" id="RHEA:13961"/>
        <dbReference type="ChEBI" id="CHEBI:15377"/>
        <dbReference type="ChEBI" id="CHEBI:15378"/>
        <dbReference type="ChEBI" id="CHEBI:18420"/>
        <dbReference type="ChEBI" id="CHEBI:30616"/>
        <dbReference type="ChEBI" id="CHEBI:43474"/>
        <dbReference type="ChEBI" id="CHEBI:57306"/>
        <dbReference type="ChEBI" id="CHEBI:60492"/>
        <dbReference type="ChEBI" id="CHEBI:456216"/>
        <dbReference type="EC" id="6.6.1.1"/>
    </reaction>
</comment>
<keyword evidence="4 10" id="KW-0436">Ligase</keyword>
<evidence type="ECO:0000313" key="13">
    <source>
        <dbReference type="EMBL" id="QUV94225.1"/>
    </source>
</evidence>
<dbReference type="PANTHER" id="PTHR43473:SF2">
    <property type="entry name" value="MAGNESIUM-CHELATASE SUBUNIT CHLD, CHLOROPLASTIC"/>
    <property type="match status" value="1"/>
</dbReference>
<dbReference type="PROSITE" id="PS50234">
    <property type="entry name" value="VWFA"/>
    <property type="match status" value="1"/>
</dbReference>
<keyword evidence="14" id="KW-1185">Reference proteome</keyword>
<evidence type="ECO:0000256" key="3">
    <source>
        <dbReference type="ARBA" id="ARBA00022531"/>
    </source>
</evidence>
<dbReference type="Gene3D" id="3.40.50.410">
    <property type="entry name" value="von Willebrand factor, type A domain"/>
    <property type="match status" value="1"/>
</dbReference>